<evidence type="ECO:0000313" key="3">
    <source>
        <dbReference type="Proteomes" id="UP000014978"/>
    </source>
</evidence>
<dbReference type="InParanoid" id="S7XTY2"/>
<evidence type="ECO:0000313" key="2">
    <source>
        <dbReference type="EMBL" id="EPR79353.1"/>
    </source>
</evidence>
<feature type="transmembrane region" description="Helical" evidence="1">
    <location>
        <begin position="369"/>
        <end position="393"/>
    </location>
</feature>
<protein>
    <submittedName>
        <fullName evidence="2">Uncharacterized protein</fullName>
    </submittedName>
</protein>
<evidence type="ECO:0000256" key="1">
    <source>
        <dbReference type="SAM" id="Phobius"/>
    </source>
</evidence>
<dbReference type="AlphaFoldDB" id="S7XTY2"/>
<sequence>MLVNEKTPEFILQKVLGNFCIDKKALGQALDKSNIDFIYLYISEVATKNRNIIILTQSLLDEINKNMKVKIPKLNIDVLFSDVLKCFFISRNCDVINNVNFSNTAKIQAMEIFASDNKNMENVIKNITSDDNYEFQSENTLNKDVVPDYYICKRNNKPVFEFFYSLIKSYTNLKEETNEYKILIEKCKTIEHIYDEYLYTLETFFTKFQSKNKTMNLSFLRSTVNFYCNINECYLNFLSDESEYNKRNVININFKCDRRGKGWFIVSKEAVYTSFGLLFLLQKLLFFSNISLNDFKYHFQFIIIVLASVFYFSTEKTLKTINNTNNNLFKSVLRNICNSNYYRNFMYIISVGMIFLLLVDKFSNISKAFIPYSIISVIASSMPFLAQTFNNIISFFYVRHYKDCMIYLYRKVIYVLLYDVYLLQILIFFKDIILFFYCINFNGKKTFKCIFISILYFIKLFQIIDKIKRRGMCRMFIIEIIKLLLTISYGITKNIMGKKSIGLSLAACYETGCFLWEVLVEMRLNREIKIFYNIFYVIALAMSLSYHFLKYLRMYYMDNMSYVWVNVLGTIYKIYFWSVFYNENSYIEYLQRINDEKNIMIEE</sequence>
<accession>S7XTY2</accession>
<reference evidence="3" key="1">
    <citation type="journal article" date="2013" name="PLoS Genet.">
        <title>The genome of Spraguea lophii and the basis of host-microsporidian interactions.</title>
        <authorList>
            <person name="Campbell S.E."/>
            <person name="Williams T.A."/>
            <person name="Yousuf A."/>
            <person name="Soanes D.M."/>
            <person name="Paszkiewicz K.H."/>
            <person name="Williams B.A.P."/>
        </authorList>
    </citation>
    <scope>NUCLEOTIDE SEQUENCE [LARGE SCALE GENOMIC DNA]</scope>
    <source>
        <strain evidence="3">42_110</strain>
    </source>
</reference>
<feature type="transmembrane region" description="Helical" evidence="1">
    <location>
        <begin position="531"/>
        <end position="549"/>
    </location>
</feature>
<name>S7XTY2_SPRLO</name>
<keyword evidence="1" id="KW-1133">Transmembrane helix</keyword>
<keyword evidence="1" id="KW-0472">Membrane</keyword>
<proteinExistence type="predicted"/>
<keyword evidence="3" id="KW-1185">Reference proteome</keyword>
<gene>
    <name evidence="2" type="ORF">SLOPH_2225</name>
</gene>
<dbReference type="Proteomes" id="UP000014978">
    <property type="component" value="Unassembled WGS sequence"/>
</dbReference>
<feature type="transmembrane region" description="Helical" evidence="1">
    <location>
        <begin position="561"/>
        <end position="582"/>
    </location>
</feature>
<keyword evidence="1" id="KW-0812">Transmembrane</keyword>
<feature type="transmembrane region" description="Helical" evidence="1">
    <location>
        <begin position="270"/>
        <end position="291"/>
    </location>
</feature>
<feature type="transmembrane region" description="Helical" evidence="1">
    <location>
        <begin position="501"/>
        <end position="519"/>
    </location>
</feature>
<feature type="transmembrane region" description="Helical" evidence="1">
    <location>
        <begin position="297"/>
        <end position="314"/>
    </location>
</feature>
<feature type="transmembrane region" description="Helical" evidence="1">
    <location>
        <begin position="445"/>
        <end position="464"/>
    </location>
</feature>
<feature type="transmembrane region" description="Helical" evidence="1">
    <location>
        <begin position="344"/>
        <end position="363"/>
    </location>
</feature>
<organism evidence="2 3">
    <name type="scientific">Spraguea lophii (strain 42_110)</name>
    <name type="common">Microsporidian parasite</name>
    <dbReference type="NCBI Taxonomy" id="1358809"/>
    <lineage>
        <taxon>Eukaryota</taxon>
        <taxon>Fungi</taxon>
        <taxon>Fungi incertae sedis</taxon>
        <taxon>Microsporidia</taxon>
        <taxon>Spragueidae</taxon>
        <taxon>Spraguea</taxon>
    </lineage>
</organism>
<comment type="caution">
    <text evidence="2">The sequence shown here is derived from an EMBL/GenBank/DDBJ whole genome shotgun (WGS) entry which is preliminary data.</text>
</comment>
<dbReference type="EMBL" id="ATCN01000291">
    <property type="protein sequence ID" value="EPR79353.1"/>
    <property type="molecule type" value="Genomic_DNA"/>
</dbReference>
<feature type="transmembrane region" description="Helical" evidence="1">
    <location>
        <begin position="414"/>
        <end position="439"/>
    </location>
</feature>
<dbReference type="VEuPathDB" id="MicrosporidiaDB:SLOPH_2225"/>
<dbReference type="HOGENOM" id="CLU_452825_0_0_1"/>